<accession>A0A6J5MY08</accession>
<dbReference type="EMBL" id="LR796501">
    <property type="protein sequence ID" value="CAB4148639.1"/>
    <property type="molecule type" value="Genomic_DNA"/>
</dbReference>
<name>A0A6J5MY08_9CAUD</name>
<proteinExistence type="predicted"/>
<sequence length="193" mass="21852">MSIKVSIPADYASISVKQYVDYHAAKNDIDKLVSISNLLKEQAEQIPFQHLPTLLGAFEDTLANESAKFFETITIKDKDFGFIPDLYSISMGEYADISTWASDVAANMVKIMGTLYRPIDKRVGQKYTIVPHNKASREQVQDYVEQMTLEQFNGALLFFSTLLNELSSTSLDYLENEVQKLTKEMEQLTTEKG</sequence>
<evidence type="ECO:0000313" key="1">
    <source>
        <dbReference type="EMBL" id="CAB4148639.1"/>
    </source>
</evidence>
<organism evidence="1">
    <name type="scientific">uncultured Caudovirales phage</name>
    <dbReference type="NCBI Taxonomy" id="2100421"/>
    <lineage>
        <taxon>Viruses</taxon>
        <taxon>Duplodnaviria</taxon>
        <taxon>Heunggongvirae</taxon>
        <taxon>Uroviricota</taxon>
        <taxon>Caudoviricetes</taxon>
        <taxon>Peduoviridae</taxon>
        <taxon>Maltschvirus</taxon>
        <taxon>Maltschvirus maltsch</taxon>
    </lineage>
</organism>
<protein>
    <submittedName>
        <fullName evidence="1">Uncharacterized protein</fullName>
    </submittedName>
</protein>
<reference evidence="1" key="1">
    <citation type="submission" date="2020-04" db="EMBL/GenBank/DDBJ databases">
        <authorList>
            <person name="Chiriac C."/>
            <person name="Salcher M."/>
            <person name="Ghai R."/>
            <person name="Kavagutti S V."/>
        </authorList>
    </citation>
    <scope>NUCLEOTIDE SEQUENCE</scope>
</reference>
<gene>
    <name evidence="1" type="ORF">UFOVP533_15</name>
</gene>